<dbReference type="PANTHER" id="PTHR39163:SF1">
    <property type="entry name" value="FERREDOXIN"/>
    <property type="match status" value="1"/>
</dbReference>
<organism evidence="3 4">
    <name type="scientific">Lactococcus nasutitermitis</name>
    <dbReference type="NCBI Taxonomy" id="1652957"/>
    <lineage>
        <taxon>Bacteria</taxon>
        <taxon>Bacillati</taxon>
        <taxon>Bacillota</taxon>
        <taxon>Bacilli</taxon>
        <taxon>Lactobacillales</taxon>
        <taxon>Streptococcaceae</taxon>
        <taxon>Lactococcus</taxon>
    </lineage>
</organism>
<accession>A0ABV9JF98</accession>
<evidence type="ECO:0000259" key="2">
    <source>
        <dbReference type="PROSITE" id="PS51379"/>
    </source>
</evidence>
<evidence type="ECO:0000256" key="1">
    <source>
        <dbReference type="ARBA" id="ARBA00001966"/>
    </source>
</evidence>
<dbReference type="Proteomes" id="UP001595987">
    <property type="component" value="Unassembled WGS sequence"/>
</dbReference>
<dbReference type="InterPro" id="IPR052395">
    <property type="entry name" value="ET_Ferredoxin"/>
</dbReference>
<name>A0ABV9JF98_9LACT</name>
<dbReference type="InterPro" id="IPR017896">
    <property type="entry name" value="4Fe4S_Fe-S-bd"/>
</dbReference>
<feature type="domain" description="4Fe-4S ferredoxin-type" evidence="2">
    <location>
        <begin position="1"/>
        <end position="29"/>
    </location>
</feature>
<dbReference type="PROSITE" id="PS51379">
    <property type="entry name" value="4FE4S_FER_2"/>
    <property type="match status" value="1"/>
</dbReference>
<keyword evidence="4" id="KW-1185">Reference proteome</keyword>
<dbReference type="Gene3D" id="3.30.70.20">
    <property type="match status" value="1"/>
</dbReference>
<comment type="caution">
    <text evidence="3">The sequence shown here is derived from an EMBL/GenBank/DDBJ whole genome shotgun (WGS) entry which is preliminary data.</text>
</comment>
<comment type="cofactor">
    <cofactor evidence="1">
        <name>[4Fe-4S] cluster</name>
        <dbReference type="ChEBI" id="CHEBI:49883"/>
    </cofactor>
</comment>
<reference evidence="4" key="1">
    <citation type="journal article" date="2019" name="Int. J. Syst. Evol. Microbiol.">
        <title>The Global Catalogue of Microorganisms (GCM) 10K type strain sequencing project: providing services to taxonomists for standard genome sequencing and annotation.</title>
        <authorList>
            <consortium name="The Broad Institute Genomics Platform"/>
            <consortium name="The Broad Institute Genome Sequencing Center for Infectious Disease"/>
            <person name="Wu L."/>
            <person name="Ma J."/>
        </authorList>
    </citation>
    <scope>NUCLEOTIDE SEQUENCE [LARGE SCALE GENOMIC DNA]</scope>
    <source>
        <strain evidence="4">CCUG 63287</strain>
    </source>
</reference>
<dbReference type="RefSeq" id="WP_213533469.1">
    <property type="nucleotide sequence ID" value="NZ_BOVQ01000002.1"/>
</dbReference>
<dbReference type="EMBL" id="JBHSGD010000004">
    <property type="protein sequence ID" value="MFC4652060.1"/>
    <property type="molecule type" value="Genomic_DNA"/>
</dbReference>
<gene>
    <name evidence="3" type="ORF">ACFO26_03990</name>
</gene>
<sequence>MKIKIIPEKCIACGLCHLEAADVFDYSDDGIVKFYNSNQLEKSFPETSSLISAVKKCPSSALQIVDDKNFNSR</sequence>
<dbReference type="Pfam" id="PF13370">
    <property type="entry name" value="Fer4_13"/>
    <property type="match status" value="1"/>
</dbReference>
<evidence type="ECO:0000313" key="4">
    <source>
        <dbReference type="Proteomes" id="UP001595987"/>
    </source>
</evidence>
<dbReference type="SUPFAM" id="SSF54862">
    <property type="entry name" value="4Fe-4S ferredoxins"/>
    <property type="match status" value="1"/>
</dbReference>
<dbReference type="PANTHER" id="PTHR39163">
    <property type="entry name" value="FERREDOXIN"/>
    <property type="match status" value="1"/>
</dbReference>
<proteinExistence type="predicted"/>
<protein>
    <submittedName>
        <fullName evidence="3">Ferredoxin</fullName>
    </submittedName>
</protein>
<evidence type="ECO:0000313" key="3">
    <source>
        <dbReference type="EMBL" id="MFC4652060.1"/>
    </source>
</evidence>